<dbReference type="STRING" id="1817893.AUJ66_01215"/>
<accession>A0A1J4SJ62</accession>
<organism evidence="1 2">
    <name type="scientific">Candidatus Desantisbacteria bacterium CG1_02_38_46</name>
    <dbReference type="NCBI Taxonomy" id="1817893"/>
    <lineage>
        <taxon>Bacteria</taxon>
        <taxon>Candidatus Desantisiibacteriota</taxon>
    </lineage>
</organism>
<proteinExistence type="predicted"/>
<dbReference type="EMBL" id="MNUO01000017">
    <property type="protein sequence ID" value="OIN98309.1"/>
    <property type="molecule type" value="Genomic_DNA"/>
</dbReference>
<gene>
    <name evidence="1" type="ORF">AUJ66_01215</name>
</gene>
<evidence type="ECO:0000313" key="1">
    <source>
        <dbReference type="EMBL" id="OIN98309.1"/>
    </source>
</evidence>
<reference evidence="1 2" key="1">
    <citation type="journal article" date="2016" name="Environ. Microbiol.">
        <title>Genomic resolution of a cold subsurface aquifer community provides metabolic insights for novel microbes adapted to high CO concentrations.</title>
        <authorList>
            <person name="Probst A.J."/>
            <person name="Castelle C.J."/>
            <person name="Singh A."/>
            <person name="Brown C.T."/>
            <person name="Anantharaman K."/>
            <person name="Sharon I."/>
            <person name="Hug L.A."/>
            <person name="Burstein D."/>
            <person name="Emerson J.B."/>
            <person name="Thomas B.C."/>
            <person name="Banfield J.F."/>
        </authorList>
    </citation>
    <scope>NUCLEOTIDE SEQUENCE [LARGE SCALE GENOMIC DNA]</scope>
    <source>
        <strain evidence="1">CG1_02_38_46</strain>
    </source>
</reference>
<name>A0A1J4SJ62_9BACT</name>
<dbReference type="Proteomes" id="UP000182278">
    <property type="component" value="Unassembled WGS sequence"/>
</dbReference>
<comment type="caution">
    <text evidence="1">The sequence shown here is derived from an EMBL/GenBank/DDBJ whole genome shotgun (WGS) entry which is preliminary data.</text>
</comment>
<protein>
    <submittedName>
        <fullName evidence="1">Uncharacterized protein</fullName>
    </submittedName>
</protein>
<sequence length="65" mass="7387">MSTTITIPKSVTHGDELIIVRREEYEGMHKHLKEMGIALTKIARGEKELREGKIKPINSLSDLDK</sequence>
<dbReference type="AlphaFoldDB" id="A0A1J4SJ62"/>
<evidence type="ECO:0000313" key="2">
    <source>
        <dbReference type="Proteomes" id="UP000182278"/>
    </source>
</evidence>